<dbReference type="WBParaSite" id="sdigi.contig421.g8211.t1">
    <property type="protein sequence ID" value="sdigi.contig421.g8211.t1"/>
    <property type="gene ID" value="sdigi.contig421.g8211"/>
</dbReference>
<protein>
    <submittedName>
        <fullName evidence="3">Uncharacterized protein</fullName>
    </submittedName>
</protein>
<dbReference type="AlphaFoldDB" id="A0A915PXM3"/>
<keyword evidence="2" id="KW-1185">Reference proteome</keyword>
<proteinExistence type="predicted"/>
<sequence>MKTNIVAQREKSTQNKEMLYKLYSATEIERGGGPEDRCPGTVRGQSAVGNDEIDPQEMHMTHHVSIVDYAGKRERCPQTQKFCCWLTPTRDSHTGQPDQEVQWPSLTMEVPPS</sequence>
<evidence type="ECO:0000256" key="1">
    <source>
        <dbReference type="SAM" id="MobiDB-lite"/>
    </source>
</evidence>
<dbReference type="Proteomes" id="UP000887581">
    <property type="component" value="Unplaced"/>
</dbReference>
<feature type="compositionally biased region" description="Polar residues" evidence="1">
    <location>
        <begin position="94"/>
        <end position="105"/>
    </location>
</feature>
<accession>A0A915PXM3</accession>
<feature type="region of interest" description="Disordered" evidence="1">
    <location>
        <begin position="88"/>
        <end position="113"/>
    </location>
</feature>
<evidence type="ECO:0000313" key="3">
    <source>
        <dbReference type="WBParaSite" id="sdigi.contig421.g8211.t1"/>
    </source>
</evidence>
<organism evidence="2 3">
    <name type="scientific">Setaria digitata</name>
    <dbReference type="NCBI Taxonomy" id="48799"/>
    <lineage>
        <taxon>Eukaryota</taxon>
        <taxon>Metazoa</taxon>
        <taxon>Ecdysozoa</taxon>
        <taxon>Nematoda</taxon>
        <taxon>Chromadorea</taxon>
        <taxon>Rhabditida</taxon>
        <taxon>Spirurina</taxon>
        <taxon>Spiruromorpha</taxon>
        <taxon>Filarioidea</taxon>
        <taxon>Setariidae</taxon>
        <taxon>Setaria</taxon>
    </lineage>
</organism>
<name>A0A915PXM3_9BILA</name>
<reference evidence="3" key="1">
    <citation type="submission" date="2022-11" db="UniProtKB">
        <authorList>
            <consortium name="WormBaseParasite"/>
        </authorList>
    </citation>
    <scope>IDENTIFICATION</scope>
</reference>
<evidence type="ECO:0000313" key="2">
    <source>
        <dbReference type="Proteomes" id="UP000887581"/>
    </source>
</evidence>